<dbReference type="Proteomes" id="UP001281761">
    <property type="component" value="Unassembled WGS sequence"/>
</dbReference>
<organism evidence="1 2">
    <name type="scientific">Blattamonas nauphoetae</name>
    <dbReference type="NCBI Taxonomy" id="2049346"/>
    <lineage>
        <taxon>Eukaryota</taxon>
        <taxon>Metamonada</taxon>
        <taxon>Preaxostyla</taxon>
        <taxon>Oxymonadida</taxon>
        <taxon>Blattamonas</taxon>
    </lineage>
</organism>
<proteinExistence type="predicted"/>
<reference evidence="1 2" key="1">
    <citation type="journal article" date="2022" name="bioRxiv">
        <title>Genomics of Preaxostyla Flagellates Illuminates Evolutionary Transitions and the Path Towards Mitochondrial Loss.</title>
        <authorList>
            <person name="Novak L.V.F."/>
            <person name="Treitli S.C."/>
            <person name="Pyrih J."/>
            <person name="Halakuc P."/>
            <person name="Pipaliya S.V."/>
            <person name="Vacek V."/>
            <person name="Brzon O."/>
            <person name="Soukal P."/>
            <person name="Eme L."/>
            <person name="Dacks J.B."/>
            <person name="Karnkowska A."/>
            <person name="Elias M."/>
            <person name="Hampl V."/>
        </authorList>
    </citation>
    <scope>NUCLEOTIDE SEQUENCE [LARGE SCALE GENOMIC DNA]</scope>
    <source>
        <strain evidence="1">NAU3</strain>
        <tissue evidence="1">Gut</tissue>
    </source>
</reference>
<comment type="caution">
    <text evidence="1">The sequence shown here is derived from an EMBL/GenBank/DDBJ whole genome shotgun (WGS) entry which is preliminary data.</text>
</comment>
<sequence length="79" mass="8677">MLQEVITVLGQLSMTYIPKIDLHTECMPNAATESPSLPALGRQFFRSDLNAGGNNHIVDESQDLRFGTTHFHAGFIFGA</sequence>
<keyword evidence="2" id="KW-1185">Reference proteome</keyword>
<gene>
    <name evidence="1" type="ORF">BLNAU_20534</name>
</gene>
<evidence type="ECO:0000313" key="1">
    <source>
        <dbReference type="EMBL" id="KAK2944528.1"/>
    </source>
</evidence>
<name>A0ABQ9WYD0_9EUKA</name>
<protein>
    <submittedName>
        <fullName evidence="1">Uncharacterized protein</fullName>
    </submittedName>
</protein>
<evidence type="ECO:0000313" key="2">
    <source>
        <dbReference type="Proteomes" id="UP001281761"/>
    </source>
</evidence>
<dbReference type="EMBL" id="JARBJD010000294">
    <property type="protein sequence ID" value="KAK2944528.1"/>
    <property type="molecule type" value="Genomic_DNA"/>
</dbReference>
<accession>A0ABQ9WYD0</accession>